<protein>
    <submittedName>
        <fullName evidence="1">Uncharacterized protein</fullName>
    </submittedName>
</protein>
<gene>
    <name evidence="1" type="ORF">CANTEDRAFT_102588</name>
</gene>
<sequence>MWTKPVIPLLNRQAISRSVGVRNYSSIKFPQAANEIVHEKPNLSQFKNPLLHTFLIASSTYMVLHIIALIDQYDEEEKILSREEKVLEEKIQSIIDETKIRNEKSWYSFLWKSR</sequence>
<name>G3AZR5_CANTC</name>
<accession>G3AZR5</accession>
<organism evidence="2">
    <name type="scientific">Candida tenuis (strain ATCC 10573 / BCRC 21748 / CBS 615 / JCM 9827 / NBRC 10315 / NRRL Y-1498 / VKM Y-70)</name>
    <name type="common">Yeast</name>
    <name type="synonym">Yamadazyma tenuis</name>
    <dbReference type="NCBI Taxonomy" id="590646"/>
    <lineage>
        <taxon>Eukaryota</taxon>
        <taxon>Fungi</taxon>
        <taxon>Dikarya</taxon>
        <taxon>Ascomycota</taxon>
        <taxon>Saccharomycotina</taxon>
        <taxon>Pichiomycetes</taxon>
        <taxon>Debaryomycetaceae</taxon>
        <taxon>Yamadazyma</taxon>
    </lineage>
</organism>
<reference evidence="1 2" key="1">
    <citation type="journal article" date="2011" name="Proc. Natl. Acad. Sci. U.S.A.">
        <title>Comparative genomics of xylose-fermenting fungi for enhanced biofuel production.</title>
        <authorList>
            <person name="Wohlbach D.J."/>
            <person name="Kuo A."/>
            <person name="Sato T.K."/>
            <person name="Potts K.M."/>
            <person name="Salamov A.A."/>
            <person name="LaButti K.M."/>
            <person name="Sun H."/>
            <person name="Clum A."/>
            <person name="Pangilinan J.L."/>
            <person name="Lindquist E.A."/>
            <person name="Lucas S."/>
            <person name="Lapidus A."/>
            <person name="Jin M."/>
            <person name="Gunawan C."/>
            <person name="Balan V."/>
            <person name="Dale B.E."/>
            <person name="Jeffries T.W."/>
            <person name="Zinkel R."/>
            <person name="Barry K.W."/>
            <person name="Grigoriev I.V."/>
            <person name="Gasch A.P."/>
        </authorList>
    </citation>
    <scope>NUCLEOTIDE SEQUENCE [LARGE SCALE GENOMIC DNA]</scope>
    <source>
        <strain evidence="2">ATCC 10573 / BCRC 21748 / CBS 615 / JCM 9827 / NBRC 10315 / NRRL Y-1498 / VKM Y-70</strain>
    </source>
</reference>
<keyword evidence="2" id="KW-1185">Reference proteome</keyword>
<evidence type="ECO:0000313" key="1">
    <source>
        <dbReference type="EMBL" id="EGV65221.1"/>
    </source>
</evidence>
<proteinExistence type="predicted"/>
<dbReference type="EMBL" id="GL996514">
    <property type="protein sequence ID" value="EGV65221.1"/>
    <property type="molecule type" value="Genomic_DNA"/>
</dbReference>
<dbReference type="HOGENOM" id="CLU_169796_0_0_1"/>
<dbReference type="OrthoDB" id="4010196at2759"/>
<evidence type="ECO:0000313" key="2">
    <source>
        <dbReference type="Proteomes" id="UP000000707"/>
    </source>
</evidence>
<dbReference type="AlphaFoldDB" id="G3AZR5"/>
<dbReference type="Proteomes" id="UP000000707">
    <property type="component" value="Unassembled WGS sequence"/>
</dbReference>